<feature type="transmembrane region" description="Helical" evidence="8">
    <location>
        <begin position="55"/>
        <end position="74"/>
    </location>
</feature>
<gene>
    <name evidence="10" type="ORF">SASC598J21_020840</name>
</gene>
<dbReference type="Pfam" id="PF00884">
    <property type="entry name" value="Sulfatase"/>
    <property type="match status" value="1"/>
</dbReference>
<dbReference type="GO" id="GO:0016776">
    <property type="term" value="F:phosphotransferase activity, phosphate group as acceptor"/>
    <property type="evidence" value="ECO:0007669"/>
    <property type="project" value="TreeGrafter"/>
</dbReference>
<keyword evidence="2" id="KW-1003">Cell membrane</keyword>
<evidence type="ECO:0000259" key="9">
    <source>
        <dbReference type="Pfam" id="PF00884"/>
    </source>
</evidence>
<dbReference type="Gene3D" id="3.40.720.10">
    <property type="entry name" value="Alkaline Phosphatase, subunit A"/>
    <property type="match status" value="1"/>
</dbReference>
<name>A0A074V4Q4_9NEIS</name>
<keyword evidence="6 8" id="KW-0472">Membrane</keyword>
<feature type="transmembrane region" description="Helical" evidence="8">
    <location>
        <begin position="31"/>
        <end position="48"/>
    </location>
</feature>
<feature type="domain" description="Sulfatase N-terminal" evidence="9">
    <location>
        <begin position="203"/>
        <end position="445"/>
    </location>
</feature>
<evidence type="ECO:0000256" key="1">
    <source>
        <dbReference type="ARBA" id="ARBA00004651"/>
    </source>
</evidence>
<feature type="transmembrane region" description="Helical" evidence="8">
    <location>
        <begin position="94"/>
        <end position="118"/>
    </location>
</feature>
<evidence type="ECO:0000313" key="10">
    <source>
        <dbReference type="EMBL" id="KEQ00201.1"/>
    </source>
</evidence>
<comment type="caution">
    <text evidence="10">The sequence shown here is derived from an EMBL/GenBank/DDBJ whole genome shotgun (WGS) entry which is preliminary data.</text>
</comment>
<evidence type="ECO:0000256" key="6">
    <source>
        <dbReference type="ARBA" id="ARBA00023136"/>
    </source>
</evidence>
<keyword evidence="10" id="KW-0378">Hydrolase</keyword>
<organism evidence="10 11">
    <name type="scientific">Snodgrassella alvi SCGC AB-598-J21</name>
    <dbReference type="NCBI Taxonomy" id="1385367"/>
    <lineage>
        <taxon>Bacteria</taxon>
        <taxon>Pseudomonadati</taxon>
        <taxon>Pseudomonadota</taxon>
        <taxon>Betaproteobacteria</taxon>
        <taxon>Neisseriales</taxon>
        <taxon>Neisseriaceae</taxon>
        <taxon>Snodgrassella</taxon>
    </lineage>
</organism>
<evidence type="ECO:0000256" key="5">
    <source>
        <dbReference type="ARBA" id="ARBA00022989"/>
    </source>
</evidence>
<protein>
    <submittedName>
        <fullName evidence="10">Putative membrane-associated, metal-dependent hydrolase</fullName>
    </submittedName>
</protein>
<evidence type="ECO:0000256" key="4">
    <source>
        <dbReference type="ARBA" id="ARBA00022692"/>
    </source>
</evidence>
<dbReference type="GO" id="GO:0009244">
    <property type="term" value="P:lipopolysaccharide core region biosynthetic process"/>
    <property type="evidence" value="ECO:0007669"/>
    <property type="project" value="TreeGrafter"/>
</dbReference>
<dbReference type="InterPro" id="IPR058130">
    <property type="entry name" value="PEA_transf_C"/>
</dbReference>
<dbReference type="SUPFAM" id="SSF53649">
    <property type="entry name" value="Alkaline phosphatase-like"/>
    <property type="match status" value="1"/>
</dbReference>
<keyword evidence="4 8" id="KW-0812">Transmembrane</keyword>
<evidence type="ECO:0000256" key="2">
    <source>
        <dbReference type="ARBA" id="ARBA00022475"/>
    </source>
</evidence>
<dbReference type="InterPro" id="IPR017850">
    <property type="entry name" value="Alkaline_phosphatase_core_sf"/>
</dbReference>
<reference evidence="10 11" key="1">
    <citation type="journal article" date="2014" name="PLoS Genet.">
        <title>Hidden diversity in honey bee gut symbionts detected by single-cell genomics.</title>
        <authorList>
            <person name="Engel P."/>
            <person name="Stepanauskas R."/>
            <person name="Moran N."/>
        </authorList>
    </citation>
    <scope>NUCLEOTIDE SEQUENCE [LARGE SCALE GENOMIC DNA]</scope>
    <source>
        <strain evidence="10 11">SCGC AB-598-J21</strain>
    </source>
</reference>
<dbReference type="PANTHER" id="PTHR30443">
    <property type="entry name" value="INNER MEMBRANE PROTEIN"/>
    <property type="match status" value="1"/>
</dbReference>
<dbReference type="GO" id="GO:0005886">
    <property type="term" value="C:plasma membrane"/>
    <property type="evidence" value="ECO:0007669"/>
    <property type="project" value="UniProtKB-SubCell"/>
</dbReference>
<accession>A0A074V4Q4</accession>
<dbReference type="InterPro" id="IPR000917">
    <property type="entry name" value="Sulfatase_N"/>
</dbReference>
<evidence type="ECO:0000256" key="7">
    <source>
        <dbReference type="ARBA" id="ARBA00038481"/>
    </source>
</evidence>
<dbReference type="PANTHER" id="PTHR30443:SF4">
    <property type="entry name" value="PHOSPHOETHANOLAMINE TRANSFERASE OPGE-RELATED"/>
    <property type="match status" value="1"/>
</dbReference>
<dbReference type="AlphaFoldDB" id="A0A074V4Q4"/>
<comment type="similarity">
    <text evidence="7">Belongs to the phosphoethanolamine transferase family.</text>
</comment>
<dbReference type="Proteomes" id="UP000027644">
    <property type="component" value="Unassembled WGS sequence"/>
</dbReference>
<evidence type="ECO:0000313" key="11">
    <source>
        <dbReference type="Proteomes" id="UP000027644"/>
    </source>
</evidence>
<evidence type="ECO:0000256" key="8">
    <source>
        <dbReference type="SAM" id="Phobius"/>
    </source>
</evidence>
<keyword evidence="5 8" id="KW-1133">Transmembrane helix</keyword>
<evidence type="ECO:0000256" key="3">
    <source>
        <dbReference type="ARBA" id="ARBA00022679"/>
    </source>
</evidence>
<proteinExistence type="inferred from homology"/>
<keyword evidence="3" id="KW-0808">Transferase</keyword>
<dbReference type="EMBL" id="AVQL01000454">
    <property type="protein sequence ID" value="KEQ00201.1"/>
    <property type="molecule type" value="Genomic_DNA"/>
</dbReference>
<dbReference type="CDD" id="cd16017">
    <property type="entry name" value="LptA"/>
    <property type="match status" value="1"/>
</dbReference>
<dbReference type="GO" id="GO:0016787">
    <property type="term" value="F:hydrolase activity"/>
    <property type="evidence" value="ECO:0007669"/>
    <property type="project" value="UniProtKB-KW"/>
</dbReference>
<feature type="transmembrane region" description="Helical" evidence="8">
    <location>
        <begin position="130"/>
        <end position="149"/>
    </location>
</feature>
<sequence>MLRKNILLYFLYIVSSIILLFGLGYTKNWENKDIIVGFIFLGCYIFGTKYRFTSIILLVTFSVLSFYFPTGIIYGKPTEAILIPLIQTNKLEIIGYLMVIKYKIFLSVLFIIIQFFIYQISKKEKHKFKYFIIFAFIFLYIVSLFGISVNHHGINRNAFLKNSIDSWKAIRKQKEEQQVSLGDSSAIKIEGKIDNNDDTEIRVVIIGESVRRDYMSVYGYPHNTTPFLNTSNGIFINGFVSAGPSTVLSLSRMLFKADPKENQILWGINVISLANKSGYETYWISNQGINGWGDDLLFNLSKLASEAHFLKKGNFDSGANDDIEMLPVFSQIINKNQNSKVIFIHMMGSHEPVCKRLGEFKPSFNINSEAGCYAATIEKLDSFIKLITENLKGKKYKLMYFSDHGLSVEKKHSFHDVDLYEEYQVPLFYLDSKEEKHINFNKTISGINLLDIYSSFINVKTNVTNSDYSFKLLDQIQNDPDPIIFWEKYKPISSIQKKQAAITDINAGIILKNVKKLNKNLQLSDNCSGYIEDVEIAFPSNSRIYKIFGWAASNKVKEPLSGTVGSFIISNNKIIFVEGEPGFRPDVQQHFGTPKEKGSYYGIVSYLDKKYIDPQNKIYFGYKNENDNYTICKPYR</sequence>
<comment type="subcellular location">
    <subcellularLocation>
        <location evidence="1">Cell membrane</location>
        <topology evidence="1">Multi-pass membrane protein</topology>
    </subcellularLocation>
</comment>
<dbReference type="InterPro" id="IPR040423">
    <property type="entry name" value="PEA_transferase"/>
</dbReference>
<feature type="transmembrane region" description="Helical" evidence="8">
    <location>
        <begin position="7"/>
        <end position="25"/>
    </location>
</feature>